<dbReference type="EMBL" id="CM051395">
    <property type="protein sequence ID" value="KAJ4724303.1"/>
    <property type="molecule type" value="Genomic_DNA"/>
</dbReference>
<evidence type="ECO:0000313" key="1">
    <source>
        <dbReference type="EMBL" id="KAJ4724303.1"/>
    </source>
</evidence>
<organism evidence="1 2">
    <name type="scientific">Melia azedarach</name>
    <name type="common">Chinaberry tree</name>
    <dbReference type="NCBI Taxonomy" id="155640"/>
    <lineage>
        <taxon>Eukaryota</taxon>
        <taxon>Viridiplantae</taxon>
        <taxon>Streptophyta</taxon>
        <taxon>Embryophyta</taxon>
        <taxon>Tracheophyta</taxon>
        <taxon>Spermatophyta</taxon>
        <taxon>Magnoliopsida</taxon>
        <taxon>eudicotyledons</taxon>
        <taxon>Gunneridae</taxon>
        <taxon>Pentapetalae</taxon>
        <taxon>rosids</taxon>
        <taxon>malvids</taxon>
        <taxon>Sapindales</taxon>
        <taxon>Meliaceae</taxon>
        <taxon>Melia</taxon>
    </lineage>
</organism>
<keyword evidence="2" id="KW-1185">Reference proteome</keyword>
<evidence type="ECO:0000313" key="2">
    <source>
        <dbReference type="Proteomes" id="UP001164539"/>
    </source>
</evidence>
<keyword evidence="1" id="KW-0808">Transferase</keyword>
<protein>
    <submittedName>
        <fullName evidence="1">NAD kinase 1</fullName>
    </submittedName>
</protein>
<accession>A0ACC1YMD3</accession>
<gene>
    <name evidence="1" type="ORF">OWV82_003307</name>
</gene>
<reference evidence="1 2" key="1">
    <citation type="journal article" date="2023" name="Science">
        <title>Complex scaffold remodeling in plant triterpene biosynthesis.</title>
        <authorList>
            <person name="De La Pena R."/>
            <person name="Hodgson H."/>
            <person name="Liu J.C."/>
            <person name="Stephenson M.J."/>
            <person name="Martin A.C."/>
            <person name="Owen C."/>
            <person name="Harkess A."/>
            <person name="Leebens-Mack J."/>
            <person name="Jimenez L.E."/>
            <person name="Osbourn A."/>
            <person name="Sattely E.S."/>
        </authorList>
    </citation>
    <scope>NUCLEOTIDE SEQUENCE [LARGE SCALE GENOMIC DNA]</scope>
    <source>
        <strain evidence="2">cv. JPN11</strain>
        <tissue evidence="1">Leaf</tissue>
    </source>
</reference>
<comment type="caution">
    <text evidence="1">The sequence shown here is derived from an EMBL/GenBank/DDBJ whole genome shotgun (WGS) entry which is preliminary data.</text>
</comment>
<keyword evidence="1" id="KW-0418">Kinase</keyword>
<proteinExistence type="predicted"/>
<dbReference type="Proteomes" id="UP001164539">
    <property type="component" value="Chromosome 2"/>
</dbReference>
<sequence length="579" mass="64701">MSPSKLDSTASFGDGDVSVSCSQPANGLSDSLSLLHSEKAVQELIQQTPVHGSDDHLIEFSEALRTVAKALRRAAEGKAAAQAEAAEWKRRYELERTRNLHLENKGNGICEKLRSWWMQTSINNTTGLIRLMLPCLYCCENWKEQGRRLSKEQSLRENNGVSEGGRLDNSTNQPMLCNQEKEHSNGGCLEHGICSHEVLQDVADFDSNMAHQNKIMRKASFKLSWRCKGENSDQHKHDIVYFEKGNISTAERSSKQISLKWESPPQTLLILTKPNSTSVRILCAQMVRWLREQKKLKIYVEPRVRVELLTESSYFSFVQTWKDEEEILLVHTKVDLVVTLGGDGTVLWAASIFKGPVPPIVPFSLGSLGFMTPFHSEHYRDCLDSVLRGPISITLRNRLQCHVIRDAAKNEIETEEPILVLNEVTIDRGISSYLTNLECYCDNSFVTCVQGDGLILSTTSGSTAYSLAAGGSMVHPQVPGILFTPICPHSLSFRPLILPEHVTVRVQIPFNSRSPAWASFDGKDRKQLAPGDALVCSMAPWPVATACQVDSTDDFLRSIHDGLHWNLRKTQSFDGPRDV</sequence>
<name>A0ACC1YMD3_MELAZ</name>